<reference evidence="26 52" key="7">
    <citation type="submission" date="2018-03" db="EMBL/GenBank/DDBJ databases">
        <title>The complete genome of bacterial strain SGAir0260.</title>
        <authorList>
            <person name="Schuster S.C."/>
        </authorList>
    </citation>
    <scope>NUCLEOTIDE SEQUENCE [LARGE SCALE GENOMIC DNA]</scope>
    <source>
        <strain evidence="26 52">SGAir0260</strain>
    </source>
</reference>
<reference evidence="10" key="13">
    <citation type="submission" date="2020-08" db="EMBL/GenBank/DDBJ databases">
        <title>Fungal Genomes of the International Space Station.</title>
        <authorList>
            <person name="Seuylemezian A."/>
            <person name="Singh N.K."/>
            <person name="Wood J."/>
            <person name="Venkateswaran K."/>
        </authorList>
    </citation>
    <scope>NUCLEOTIDE SEQUENCE</scope>
    <source>
        <strain evidence="10">I2-B2</strain>
    </source>
</reference>
<dbReference type="EMBL" id="NVMX01000031">
    <property type="protein sequence ID" value="PDZ96817.1"/>
    <property type="molecule type" value="Genomic_DNA"/>
</dbReference>
<evidence type="ECO:0000313" key="45">
    <source>
        <dbReference type="Proteomes" id="UP000224413"/>
    </source>
</evidence>
<dbReference type="Proteomes" id="UP000253597">
    <property type="component" value="Unassembled WGS sequence"/>
</dbReference>
<evidence type="ECO:0000313" key="18">
    <source>
        <dbReference type="EMBL" id="PFC73380.1"/>
    </source>
</evidence>
<dbReference type="EMBL" id="NULI01000053">
    <property type="protein sequence ID" value="PGS79842.1"/>
    <property type="molecule type" value="Genomic_DNA"/>
</dbReference>
<evidence type="ECO:0000313" key="56">
    <source>
        <dbReference type="Proteomes" id="UP000663613"/>
    </source>
</evidence>
<evidence type="ECO:0000313" key="16">
    <source>
        <dbReference type="EMBL" id="PEO02961.1"/>
    </source>
</evidence>
<evidence type="ECO:0000313" key="5">
    <source>
        <dbReference type="EMBL" id="KMP13338.1"/>
    </source>
</evidence>
<evidence type="ECO:0000256" key="1">
    <source>
        <dbReference type="SAM" id="Phobius"/>
    </source>
</evidence>
<evidence type="ECO:0000313" key="49">
    <source>
        <dbReference type="Proteomes" id="UP000309400"/>
    </source>
</evidence>
<evidence type="ECO:0000313" key="55">
    <source>
        <dbReference type="Proteomes" id="UP000613452"/>
    </source>
</evidence>
<evidence type="ECO:0000313" key="52">
    <source>
        <dbReference type="Proteomes" id="UP000464780"/>
    </source>
</evidence>
<evidence type="ECO:0000313" key="50">
    <source>
        <dbReference type="Proteomes" id="UP000321735"/>
    </source>
</evidence>
<evidence type="ECO:0000313" key="12">
    <source>
        <dbReference type="EMBL" id="MDN4872437.1"/>
    </source>
</evidence>
<dbReference type="EMBL" id="NUWJ01000097">
    <property type="protein sequence ID" value="PFK19199.1"/>
    <property type="molecule type" value="Genomic_DNA"/>
</dbReference>
<dbReference type="Proteomes" id="UP000308444">
    <property type="component" value="Unassembled WGS sequence"/>
</dbReference>
<evidence type="ECO:0000313" key="4">
    <source>
        <dbReference type="EMBL" id="KAB2497042.1"/>
    </source>
</evidence>
<dbReference type="Proteomes" id="UP001175137">
    <property type="component" value="Unassembled WGS sequence"/>
</dbReference>
<dbReference type="OMA" id="FLLTHMA"/>
<keyword evidence="1" id="KW-0812">Transmembrane</keyword>
<dbReference type="Proteomes" id="UP000224386">
    <property type="component" value="Unassembled WGS sequence"/>
</dbReference>
<evidence type="ECO:0000313" key="10">
    <source>
        <dbReference type="EMBL" id="MBY0039925.1"/>
    </source>
</evidence>
<reference evidence="33 34" key="2">
    <citation type="submission" date="2015-12" db="EMBL/GenBank/DDBJ databases">
        <title>Bacillus cereus Group isolate.</title>
        <authorList>
            <person name="Kovac J."/>
        </authorList>
    </citation>
    <scope>NUCLEOTIDE SEQUENCE [LARGE SCALE GENOMIC DNA]</scope>
    <source>
        <strain evidence="8 33">FSL K6-0073</strain>
        <strain evidence="6 34">FSL W8-0275</strain>
    </source>
</reference>
<reference evidence="9 55" key="14">
    <citation type="submission" date="2020-12" db="EMBL/GenBank/DDBJ databases">
        <title>Genome assembly for a thermostable protease producing Bacillus cereus MAKP1 strain isolated from chicken gut.</title>
        <authorList>
            <person name="Malaviya A."/>
        </authorList>
    </citation>
    <scope>NUCLEOTIDE SEQUENCE [LARGE SCALE GENOMIC DNA]</scope>
    <source>
        <strain evidence="9 55">MAKP1</strain>
    </source>
</reference>
<evidence type="ECO:0000313" key="43">
    <source>
        <dbReference type="Proteomes" id="UP000224203"/>
    </source>
</evidence>
<dbReference type="Proteomes" id="UP000464780">
    <property type="component" value="Chromosome"/>
</dbReference>
<dbReference type="Proteomes" id="UP000220226">
    <property type="component" value="Unassembled WGS sequence"/>
</dbReference>
<dbReference type="Proteomes" id="UP000220691">
    <property type="component" value="Unassembled WGS sequence"/>
</dbReference>
<organism evidence="21 44">
    <name type="scientific">Bacillus cereus</name>
    <dbReference type="NCBI Taxonomy" id="1396"/>
    <lineage>
        <taxon>Bacteria</taxon>
        <taxon>Bacillati</taxon>
        <taxon>Bacillota</taxon>
        <taxon>Bacilli</taxon>
        <taxon>Bacillales</taxon>
        <taxon>Bacillaceae</taxon>
        <taxon>Bacillus</taxon>
        <taxon>Bacillus cereus group</taxon>
    </lineage>
</organism>
<reference evidence="38 40" key="5">
    <citation type="submission" date="2017-09" db="EMBL/GenBank/DDBJ databases">
        <title>Large-scale bioinformatics analysis of Bacillus genomes uncovers conserved roles of natural products in bacterial physiology.</title>
        <authorList>
            <consortium name="Agbiome Team Llc"/>
            <person name="Bleich R.M."/>
            <person name="Grubbs K.J."/>
            <person name="Santa Maria K.C."/>
            <person name="Allen S.E."/>
            <person name="Farag S."/>
            <person name="Shank E.A."/>
            <person name="Bowers A."/>
        </authorList>
    </citation>
    <scope>NUCLEOTIDE SEQUENCE [LARGE SCALE GENOMIC DNA]</scope>
    <source>
        <strain evidence="18 40">AFS025165</strain>
        <strain evidence="24 43">AFS041711</strain>
        <strain evidence="23 42">AFS049141</strain>
        <strain evidence="22 46">AFS060282</strain>
        <strain evidence="21 44">AFS070861</strain>
        <strain evidence="20 45">AFS083741</strain>
        <strain evidence="15 38">AFS092789</strain>
    </source>
</reference>
<dbReference type="EMBL" id="CP031778">
    <property type="protein sequence ID" value="QDZ72615.1"/>
    <property type="molecule type" value="Genomic_DNA"/>
</dbReference>
<reference evidence="12" key="18">
    <citation type="submission" date="2023-07" db="EMBL/GenBank/DDBJ databases">
        <title>Complete genome sequence of Bacillus cereus SRCM126073 isolated from soil.</title>
        <authorList>
            <person name="Yang H.-G."/>
            <person name="Ryu M.-S."/>
            <person name="Ha G.-S."/>
            <person name="Yang H.-J."/>
            <person name="Jeong D.-Y."/>
        </authorList>
    </citation>
    <scope>NUCLEOTIDE SEQUENCE</scope>
    <source>
        <strain evidence="12">SRCM126073</strain>
    </source>
</reference>
<dbReference type="EMBL" id="JANHEB010000019">
    <property type="protein sequence ID" value="MCQ6286077.1"/>
    <property type="molecule type" value="Genomic_DNA"/>
</dbReference>
<dbReference type="EMBL" id="MLYK01000018">
    <property type="protein sequence ID" value="OJS96630.1"/>
    <property type="molecule type" value="Genomic_DNA"/>
</dbReference>
<dbReference type="Proteomes" id="UP000461739">
    <property type="component" value="Unassembled WGS sequence"/>
</dbReference>
<dbReference type="Proteomes" id="UP000475765">
    <property type="component" value="Unassembled WGS sequence"/>
</dbReference>
<dbReference type="EMBL" id="WBPB01000037">
    <property type="protein sequence ID" value="KAB2497042.1"/>
    <property type="molecule type" value="Genomic_DNA"/>
</dbReference>
<dbReference type="EMBL" id="CP028009">
    <property type="protein sequence ID" value="QHV42371.1"/>
    <property type="molecule type" value="Genomic_DNA"/>
</dbReference>
<evidence type="ECO:0000313" key="2">
    <source>
        <dbReference type="EMBL" id="KAB2390765.1"/>
    </source>
</evidence>
<evidence type="ECO:0000313" key="15">
    <source>
        <dbReference type="EMBL" id="PDZ96817.1"/>
    </source>
</evidence>
<evidence type="ECO:0000313" key="7">
    <source>
        <dbReference type="EMBL" id="KXX89006.1"/>
    </source>
</evidence>
<reference evidence="28 47" key="10">
    <citation type="submission" date="2019-01" db="EMBL/GenBank/DDBJ databases">
        <title>Draft genome sequence of heavy metal resistant Bacillus cereus NWUAB01.</title>
        <authorList>
            <person name="Babalola O."/>
            <person name="Aremu B.R."/>
            <person name="Ayangbenro A.S."/>
        </authorList>
    </citation>
    <scope>NUCLEOTIDE SEQUENCE [LARGE SCALE GENOMIC DNA]</scope>
    <source>
        <strain evidence="28 47">NWUAB01</strain>
    </source>
</reference>
<reference evidence="30 49" key="11">
    <citation type="submission" date="2019-06" db="EMBL/GenBank/DDBJ databases">
        <title>Biocontrol Bacillus strains from Vietnam.</title>
        <authorList>
            <person name="Borriss R."/>
            <person name="Lasch P."/>
            <person name="Thanh Tam L.T."/>
        </authorList>
    </citation>
    <scope>NUCLEOTIDE SEQUENCE [LARGE SCALE GENOMIC DNA]</scope>
    <source>
        <strain evidence="30 49">A8</strain>
    </source>
</reference>
<dbReference type="EMBL" id="NTQT01000020">
    <property type="protein sequence ID" value="PFC73380.1"/>
    <property type="molecule type" value="Genomic_DNA"/>
</dbReference>
<dbReference type="EMBL" id="CP109872">
    <property type="protein sequence ID" value="UYW67227.1"/>
    <property type="molecule type" value="Genomic_DNA"/>
</dbReference>
<name>A0A063CPD9_BACCE</name>
<dbReference type="AlphaFoldDB" id="A0A063CPD9"/>
<evidence type="ECO:0000313" key="3">
    <source>
        <dbReference type="EMBL" id="KAB2447794.1"/>
    </source>
</evidence>
<dbReference type="EMBL" id="SZOH01000330">
    <property type="protein sequence ID" value="TKJ06450.1"/>
    <property type="molecule type" value="Genomic_DNA"/>
</dbReference>
<evidence type="ECO:0000313" key="23">
    <source>
        <dbReference type="EMBL" id="PGO76478.1"/>
    </source>
</evidence>
<dbReference type="EMBL" id="JAUIQW010000001">
    <property type="protein sequence ID" value="MDN4872437.1"/>
    <property type="molecule type" value="Genomic_DNA"/>
</dbReference>
<evidence type="ECO:0000313" key="17">
    <source>
        <dbReference type="EMBL" id="PEQ92193.1"/>
    </source>
</evidence>
<dbReference type="Proteomes" id="UP000075591">
    <property type="component" value="Unassembled WGS sequence"/>
</dbReference>
<evidence type="ECO:0000313" key="54">
    <source>
        <dbReference type="Proteomes" id="UP000477920"/>
    </source>
</evidence>
<evidence type="ECO:0000313" key="47">
    <source>
        <dbReference type="Proteomes" id="UP000253597"/>
    </source>
</evidence>
<evidence type="ECO:0000313" key="19">
    <source>
        <dbReference type="EMBL" id="PFF43778.1"/>
    </source>
</evidence>
<dbReference type="KEGG" id="bcef:BcrFT9_01009"/>
<dbReference type="Proteomes" id="UP001204643">
    <property type="component" value="Unassembled WGS sequence"/>
</dbReference>
<dbReference type="Proteomes" id="UP000321735">
    <property type="component" value="Chromosome"/>
</dbReference>
<proteinExistence type="predicted"/>
<dbReference type="Proteomes" id="UP000226257">
    <property type="component" value="Unassembled WGS sequence"/>
</dbReference>
<evidence type="ECO:0000313" key="39">
    <source>
        <dbReference type="Proteomes" id="UP000220210"/>
    </source>
</evidence>
<dbReference type="PATRIC" id="fig|1396.419.peg.305"/>
<evidence type="ECO:0000313" key="14">
    <source>
        <dbReference type="EMBL" id="OOR76739.1"/>
    </source>
</evidence>
<dbReference type="EMBL" id="LOMT01000128">
    <property type="protein sequence ID" value="KXX88934.1"/>
    <property type="molecule type" value="Genomic_DNA"/>
</dbReference>
<dbReference type="EMBL" id="NTSO01000022">
    <property type="protein sequence ID" value="PFF43778.1"/>
    <property type="molecule type" value="Genomic_DNA"/>
</dbReference>
<dbReference type="Proteomes" id="UP000613452">
    <property type="component" value="Unassembled WGS sequence"/>
</dbReference>
<evidence type="ECO:0000313" key="13">
    <source>
        <dbReference type="EMBL" id="OJS96630.1"/>
    </source>
</evidence>
<evidence type="ECO:0000313" key="48">
    <source>
        <dbReference type="Proteomes" id="UP000308444"/>
    </source>
</evidence>
<evidence type="ECO:0000313" key="44">
    <source>
        <dbReference type="Proteomes" id="UP000224386"/>
    </source>
</evidence>
<dbReference type="EMBL" id="NVAP01000027">
    <property type="protein sequence ID" value="PFQ46047.1"/>
    <property type="molecule type" value="Genomic_DNA"/>
</dbReference>
<evidence type="ECO:0000313" key="34">
    <source>
        <dbReference type="Proteomes" id="UP000075591"/>
    </source>
</evidence>
<dbReference type="Pfam" id="PF11151">
    <property type="entry name" value="DUF2929"/>
    <property type="match status" value="1"/>
</dbReference>
<evidence type="ECO:0000313" key="30">
    <source>
        <dbReference type="EMBL" id="TNB93429.1"/>
    </source>
</evidence>
<evidence type="ECO:0000313" key="8">
    <source>
        <dbReference type="EMBL" id="KXY30973.1"/>
    </source>
</evidence>
<evidence type="ECO:0000313" key="6">
    <source>
        <dbReference type="EMBL" id="KXX88934.1"/>
    </source>
</evidence>
<dbReference type="EMBL" id="JAEFBZ010000001">
    <property type="protein sequence ID" value="MBK1610643.1"/>
    <property type="molecule type" value="Genomic_DNA"/>
</dbReference>
<dbReference type="EMBL" id="WBPP01000037">
    <property type="protein sequence ID" value="KAB2390765.1"/>
    <property type="molecule type" value="Genomic_DNA"/>
</dbReference>
<dbReference type="Proteomes" id="UP000224203">
    <property type="component" value="Unassembled WGS sequence"/>
</dbReference>
<evidence type="ECO:0000313" key="46">
    <source>
        <dbReference type="Proteomes" id="UP000226257"/>
    </source>
</evidence>
<evidence type="ECO:0000313" key="33">
    <source>
        <dbReference type="Proteomes" id="UP000075476"/>
    </source>
</evidence>
<reference evidence="13 35" key="3">
    <citation type="submission" date="2016-10" db="EMBL/GenBank/DDBJ databases">
        <title>Draft Genome Sequence of one Bacillus cereus strain isolated from pooled breast milk.</title>
        <authorList>
            <person name="Woudstra C."/>
            <person name="Chamoin A."/>
            <person name="Gentil S."/>
            <person name="Rambeloson T."/>
            <person name="Delannoye S."/>
            <person name="Heinnekine J.A."/>
            <person name="Herbin S."/>
            <person name="Fach P."/>
        </authorList>
    </citation>
    <scope>NUCLEOTIDE SEQUENCE [LARGE SCALE GENOMIC DNA]</scope>
    <source>
        <strain evidence="13 35">16SBCL1279</strain>
    </source>
</reference>
<dbReference type="EMBL" id="JACLPZ010000042">
    <property type="protein sequence ID" value="MBY0039925.1"/>
    <property type="molecule type" value="Genomic_DNA"/>
</dbReference>
<evidence type="ECO:0000313" key="11">
    <source>
        <dbReference type="EMBL" id="MCQ6286077.1"/>
    </source>
</evidence>
<dbReference type="Proteomes" id="UP000309400">
    <property type="component" value="Unassembled WGS sequence"/>
</dbReference>
<gene>
    <name evidence="8" type="ORF">AT268_16635</name>
    <name evidence="6" type="ORF">AT274_04685</name>
    <name evidence="7" type="ORF">AT274_05060</name>
    <name evidence="13" type="ORF">BKK64_06655</name>
    <name evidence="14" type="ORF">BLX06_02315</name>
    <name evidence="26" type="ORF">C1N66_03910</name>
    <name evidence="18" type="ORF">CN290_15185</name>
    <name evidence="19" type="ORF">CN357_27305</name>
    <name evidence="17" type="ORF">CN475_02475</name>
    <name evidence="16" type="ORF">CN553_00995</name>
    <name evidence="23" type="ORF">CN980_13445</name>
    <name evidence="24" type="ORF">COC69_11630</name>
    <name evidence="20" type="ORF">COI98_11455</name>
    <name evidence="21" type="ORF">COK05_12780</name>
    <name evidence="22" type="ORF">COK98_01975</name>
    <name evidence="15" type="ORF">CON36_19950</name>
    <name evidence="25" type="ORF">D0437_05705</name>
    <name evidence="28" type="ORF">DR116_0001215</name>
    <name evidence="4" type="ORF">F8158_16650</name>
    <name evidence="3" type="ORF">F8165_19855</name>
    <name evidence="2" type="ORF">F8172_21560</name>
    <name evidence="29" type="ORF">FC695_06180</name>
    <name evidence="30" type="ORF">FHG65_25390</name>
    <name evidence="10" type="ORF">H7U08_25840</name>
    <name evidence="9" type="ORF">JCR31_22340</name>
    <name evidence="27" type="ORF">JTF64_13670</name>
    <name evidence="11" type="ORF">NPM19_15590</name>
    <name evidence="31" type="ORF">OK229_15685</name>
    <name evidence="12" type="ORF">QYM23_06160</name>
    <name evidence="5" type="ORF">TQ94_27460</name>
</gene>
<dbReference type="EMBL" id="JYFW01000040">
    <property type="protein sequence ID" value="KMP13338.1"/>
    <property type="molecule type" value="Genomic_DNA"/>
</dbReference>
<evidence type="ECO:0000313" key="25">
    <source>
        <dbReference type="EMBL" id="QDZ72615.1"/>
    </source>
</evidence>
<reference evidence="5 32" key="1">
    <citation type="submission" date="2015-02" db="EMBL/GenBank/DDBJ databases">
        <title>Evolution of B. cereus sensu lato: Distribution, horizontal transfer and duplication of chromosomal virulence genes.</title>
        <authorList>
            <person name="Boehm M.-E."/>
            <person name="Huptas C."/>
            <person name="Krey V.M."/>
            <person name="Scherer S."/>
        </authorList>
    </citation>
    <scope>NUCLEOTIDE SEQUENCE [LARGE SCALE GENOMIC DNA]</scope>
    <source>
        <strain evidence="5 32">#17</strain>
    </source>
</reference>
<reference evidence="51 53" key="12">
    <citation type="submission" date="2019-10" db="EMBL/GenBank/DDBJ databases">
        <title>Bacillus from the desert of Cuatro Cinegas, Coahuila.</title>
        <authorList>
            <person name="Olmedo-Alvarez G."/>
            <person name="Saldana S."/>
            <person name="Barcelo D."/>
        </authorList>
    </citation>
    <scope>NUCLEOTIDE SEQUENCE [LARGE SCALE GENOMIC DNA]</scope>
    <source>
        <strain evidence="4 54">CH101a_3T</strain>
        <strain evidence="3 51">CH316_11T</strain>
        <strain evidence="2 53">CH417_13T</strain>
    </source>
</reference>
<dbReference type="Proteomes" id="UP001163707">
    <property type="component" value="Chromosome"/>
</dbReference>
<dbReference type="OrthoDB" id="2440739at2"/>
<evidence type="ECO:0000313" key="35">
    <source>
        <dbReference type="Proteomes" id="UP000184161"/>
    </source>
</evidence>
<dbReference type="EMBL" id="NUAN01000012">
    <property type="protein sequence ID" value="PEO02961.1"/>
    <property type="molecule type" value="Genomic_DNA"/>
</dbReference>
<dbReference type="Proteomes" id="UP000663613">
    <property type="component" value="Chromosome"/>
</dbReference>
<evidence type="ECO:0000313" key="26">
    <source>
        <dbReference type="EMBL" id="QHV42371.1"/>
    </source>
</evidence>
<dbReference type="Proteomes" id="UP000220210">
    <property type="component" value="Unassembled WGS sequence"/>
</dbReference>
<dbReference type="EMBL" id="NUIQ01000122">
    <property type="protein sequence ID" value="PGO76478.1"/>
    <property type="molecule type" value="Genomic_DNA"/>
</dbReference>
<dbReference type="EMBL" id="NTXW01000004">
    <property type="protein sequence ID" value="PEQ92193.1"/>
    <property type="molecule type" value="Genomic_DNA"/>
</dbReference>
<dbReference type="EMBL" id="LOMT01000128">
    <property type="protein sequence ID" value="KXX89006.1"/>
    <property type="molecule type" value="Genomic_DNA"/>
</dbReference>
<dbReference type="EMBL" id="LOMO01000227">
    <property type="protein sequence ID" value="KXY30973.1"/>
    <property type="molecule type" value="Genomic_DNA"/>
</dbReference>
<feature type="transmembrane region" description="Helical" evidence="1">
    <location>
        <begin position="32"/>
        <end position="52"/>
    </location>
</feature>
<evidence type="ECO:0000313" key="20">
    <source>
        <dbReference type="EMBL" id="PFK19199.1"/>
    </source>
</evidence>
<evidence type="ECO:0000313" key="38">
    <source>
        <dbReference type="Proteomes" id="UP000219922"/>
    </source>
</evidence>
<evidence type="ECO:0000313" key="37">
    <source>
        <dbReference type="Proteomes" id="UP000219869"/>
    </source>
</evidence>
<reference evidence="37 39" key="6">
    <citation type="submission" date="2017-09" db="EMBL/GenBank/DDBJ databases">
        <title>Large-scale bioinformatics analysis of Bacillus genomes uncovers conserved roles of natural products in bacterial physiology.</title>
        <authorList>
            <consortium name="Agbiome Team Llc"/>
            <person name="Bleich R.M."/>
            <person name="Kirk G.J."/>
            <person name="Santa Maria K.C."/>
            <person name="Allen S.E."/>
            <person name="Farag S."/>
            <person name="Shank E.A."/>
            <person name="Bowers A."/>
        </authorList>
    </citation>
    <scope>NUCLEOTIDE SEQUENCE [LARGE SCALE GENOMIC DNA]</scope>
    <source>
        <strain evidence="17 37">AFS006334</strain>
        <strain evidence="19 39">AFS020204</strain>
        <strain evidence="16 41">AFS027647</strain>
    </source>
</reference>
<dbReference type="RefSeq" id="WP_001211116.1">
    <property type="nucleotide sequence ID" value="NZ_AP022857.1"/>
</dbReference>
<reference evidence="31" key="17">
    <citation type="submission" date="2023-02" db="EMBL/GenBank/DDBJ databases">
        <title>Complete Genome Sequence of Bacillus cereus sensu lato isolate BC38B from pepper closely related to the Bacillus anthracis clade.</title>
        <authorList>
            <person name="Abdelli M."/>
            <person name="Cerar Kisek T."/>
            <person name="Falaise C."/>
            <person name="Cumont A."/>
            <person name="Giraud M."/>
            <person name="Chatoux J."/>
            <person name="Rogee S."/>
            <person name="Dadvisard M."/>
            <person name="Larigauderie G."/>
            <person name="Raynaud F."/>
            <person name="Godic Torkar K."/>
            <person name="Ramisse V."/>
        </authorList>
    </citation>
    <scope>NUCLEOTIDE SEQUENCE</scope>
    <source>
        <strain evidence="31">BC38B</strain>
    </source>
</reference>
<dbReference type="EMBL" id="VDDR01000017">
    <property type="protein sequence ID" value="TNB93429.1"/>
    <property type="molecule type" value="Genomic_DNA"/>
</dbReference>
<evidence type="ECO:0000313" key="24">
    <source>
        <dbReference type="EMBL" id="PGS79842.1"/>
    </source>
</evidence>
<reference evidence="11" key="16">
    <citation type="submission" date="2022-07" db="EMBL/GenBank/DDBJ databases">
        <title>Identification and characterization of Bacillus thuringiensis and other Bacillus cereus group isolates from spinach by whole genome sequencing.</title>
        <authorList>
            <person name="Zao X."/>
            <person name="Zervas A."/>
            <person name="Hendriks M."/>
            <person name="Rajkovic A."/>
            <person name="Van Overbeek L."/>
            <person name="Hendriksen N.B."/>
            <person name="Uyttendaele M."/>
        </authorList>
    </citation>
    <scope>NUCLEOTIDE SEQUENCE</scope>
    <source>
        <strain evidence="11">781001F-1</strain>
    </source>
</reference>
<evidence type="ECO:0000313" key="42">
    <source>
        <dbReference type="Proteomes" id="UP000223834"/>
    </source>
</evidence>
<evidence type="ECO:0000313" key="51">
    <source>
        <dbReference type="Proteomes" id="UP000461739"/>
    </source>
</evidence>
<dbReference type="EMBL" id="QNGD03000001">
    <property type="protein sequence ID" value="RWQ77699.1"/>
    <property type="molecule type" value="Genomic_DNA"/>
</dbReference>
<evidence type="ECO:0000313" key="40">
    <source>
        <dbReference type="Proteomes" id="UP000220226"/>
    </source>
</evidence>
<evidence type="ECO:0000313" key="9">
    <source>
        <dbReference type="EMBL" id="MBK1610643.1"/>
    </source>
</evidence>
<dbReference type="Proteomes" id="UP000184161">
    <property type="component" value="Unassembled WGS sequence"/>
</dbReference>
<dbReference type="Proteomes" id="UP000224413">
    <property type="component" value="Unassembled WGS sequence"/>
</dbReference>
<dbReference type="EMBL" id="NVDQ01000007">
    <property type="protein sequence ID" value="PFV11066.1"/>
    <property type="molecule type" value="Genomic_DNA"/>
</dbReference>
<evidence type="ECO:0000313" key="29">
    <source>
        <dbReference type="EMBL" id="TKJ06450.1"/>
    </source>
</evidence>
<evidence type="ECO:0000313" key="27">
    <source>
        <dbReference type="EMBL" id="QRY13156.1"/>
    </source>
</evidence>
<dbReference type="Proteomes" id="UP001197806">
    <property type="component" value="Unassembled WGS sequence"/>
</dbReference>
<evidence type="ECO:0000313" key="32">
    <source>
        <dbReference type="Proteomes" id="UP000036243"/>
    </source>
</evidence>
<sequence>MRFIWALIWSFLLVHMMSYVIGSMTGGTYDFNQASIFSVVLAVLVLAISAAIPNEPVEQH</sequence>
<evidence type="ECO:0000313" key="31">
    <source>
        <dbReference type="EMBL" id="UYW67227.1"/>
    </source>
</evidence>
<dbReference type="Proteomes" id="UP000036243">
    <property type="component" value="Unassembled WGS sequence"/>
</dbReference>
<dbReference type="Proteomes" id="UP000190641">
    <property type="component" value="Unassembled WGS sequence"/>
</dbReference>
<evidence type="ECO:0000313" key="28">
    <source>
        <dbReference type="EMBL" id="RWQ77699.1"/>
    </source>
</evidence>
<evidence type="ECO:0000313" key="21">
    <source>
        <dbReference type="EMBL" id="PFQ46047.1"/>
    </source>
</evidence>
<dbReference type="EMBL" id="WBPI01000021">
    <property type="protein sequence ID" value="KAB2447794.1"/>
    <property type="molecule type" value="Genomic_DNA"/>
</dbReference>
<dbReference type="EMBL" id="CP070339">
    <property type="protein sequence ID" value="QRY13156.1"/>
    <property type="molecule type" value="Genomic_DNA"/>
</dbReference>
<evidence type="ECO:0000313" key="22">
    <source>
        <dbReference type="EMBL" id="PFV11066.1"/>
    </source>
</evidence>
<protein>
    <submittedName>
        <fullName evidence="21">DUF2929 domain-containing protein</fullName>
    </submittedName>
    <submittedName>
        <fullName evidence="2">DUF2929 family protein</fullName>
    </submittedName>
    <submittedName>
        <fullName evidence="5">DeoR faimly transcriptional regulator</fullName>
    </submittedName>
    <submittedName>
        <fullName evidence="9">YjzD family protein</fullName>
    </submittedName>
</protein>
<reference evidence="29 48" key="9">
    <citation type="journal article" date="2019" name="Environ. Microbiol.">
        <title>An active ?-lactamase is a part of an orchestrated cell wall stress resistance network of Bacillus subtilis and related rhizosphere species.</title>
        <authorList>
            <person name="Bucher T."/>
            <person name="Keren-Paz A."/>
            <person name="Hausser J."/>
            <person name="Olender T."/>
            <person name="Cytryn E."/>
            <person name="Kolodkin-Gal I."/>
        </authorList>
    </citation>
    <scope>NUCLEOTIDE SEQUENCE [LARGE SCALE GENOMIC DNA]</scope>
    <source>
        <strain evidence="29 48">I32</strain>
    </source>
</reference>
<dbReference type="eggNOG" id="ENOG5033CMT">
    <property type="taxonomic scope" value="Bacteria"/>
</dbReference>
<evidence type="ECO:0000313" key="41">
    <source>
        <dbReference type="Proteomes" id="UP000220691"/>
    </source>
</evidence>
<dbReference type="Proteomes" id="UP000223834">
    <property type="component" value="Unassembled WGS sequence"/>
</dbReference>
<evidence type="ECO:0000313" key="53">
    <source>
        <dbReference type="Proteomes" id="UP000475765"/>
    </source>
</evidence>
<dbReference type="Proteomes" id="UP000477920">
    <property type="component" value="Unassembled WGS sequence"/>
</dbReference>
<evidence type="ECO:0000313" key="36">
    <source>
        <dbReference type="Proteomes" id="UP000190641"/>
    </source>
</evidence>
<dbReference type="InterPro" id="IPR021324">
    <property type="entry name" value="DUF2929"/>
</dbReference>
<dbReference type="Proteomes" id="UP000219922">
    <property type="component" value="Unassembled WGS sequence"/>
</dbReference>
<dbReference type="Proteomes" id="UP000219869">
    <property type="component" value="Unassembled WGS sequence"/>
</dbReference>
<accession>A0A063CPD9</accession>
<keyword evidence="1" id="KW-0472">Membrane</keyword>
<dbReference type="EMBL" id="MUAU01000003">
    <property type="protein sequence ID" value="OOR76739.1"/>
    <property type="molecule type" value="Genomic_DNA"/>
</dbReference>
<reference evidence="14 36" key="4">
    <citation type="submission" date="2017-01" db="EMBL/GenBank/DDBJ databases">
        <title>Bacillus cereus isolates.</title>
        <authorList>
            <person name="Beno S.M."/>
        </authorList>
    </citation>
    <scope>NUCLEOTIDE SEQUENCE [LARGE SCALE GENOMIC DNA]</scope>
    <source>
        <strain evidence="14 36">FSL K6-1030</strain>
    </source>
</reference>
<reference evidence="25 50" key="8">
    <citation type="journal article" date="2019" name="Ecotoxicol. Environ. Saf.">
        <title>Microbial characterization of heavy metal resistant bacterial strains isolated from an electroplating wastewater treatment plant.</title>
        <authorList>
            <person name="Cai X."/>
            <person name="Zheng X."/>
            <person name="Zhang D."/>
            <person name="Iqbal W."/>
            <person name="Liu C."/>
            <person name="Yang B."/>
            <person name="Zhao X."/>
            <person name="Lu X."/>
            <person name="Mao Y."/>
        </authorList>
    </citation>
    <scope>NUCLEOTIDE SEQUENCE [LARGE SCALE GENOMIC DNA]</scope>
    <source>
        <strain evidence="25 50">Co1-1</strain>
    </source>
</reference>
<dbReference type="Proteomes" id="UP000075476">
    <property type="component" value="Unassembled WGS sequence"/>
</dbReference>
<dbReference type="GeneID" id="300961080"/>
<reference evidence="27 56" key="15">
    <citation type="submission" date="2021-02" db="EMBL/GenBank/DDBJ databases">
        <title>Bacillus cereus VKM B-370.</title>
        <authorList>
            <person name="Kazantseva O.A."/>
            <person name="Piligrimova E.G."/>
            <person name="Buzikov R.M."/>
            <person name="Shadrin A.M."/>
        </authorList>
    </citation>
    <scope>NUCLEOTIDE SEQUENCE [LARGE SCALE GENOMIC DNA]</scope>
    <source>
        <strain evidence="27 56">VKM B-370</strain>
    </source>
</reference>
<keyword evidence="1" id="KW-1133">Transmembrane helix</keyword>